<keyword evidence="1" id="KW-0732">Signal</keyword>
<evidence type="ECO:0000256" key="1">
    <source>
        <dbReference type="SAM" id="SignalP"/>
    </source>
</evidence>
<evidence type="ECO:0000313" key="2">
    <source>
        <dbReference type="EMBL" id="SNS69404.1"/>
    </source>
</evidence>
<dbReference type="SUPFAM" id="SSF56935">
    <property type="entry name" value="Porins"/>
    <property type="match status" value="1"/>
</dbReference>
<feature type="signal peptide" evidence="1">
    <location>
        <begin position="1"/>
        <end position="46"/>
    </location>
</feature>
<dbReference type="InterPro" id="IPR011250">
    <property type="entry name" value="OMP/PagP_B-barrel"/>
</dbReference>
<dbReference type="Pfam" id="PF16930">
    <property type="entry name" value="Porin_5"/>
    <property type="match status" value="1"/>
</dbReference>
<evidence type="ECO:0000313" key="3">
    <source>
        <dbReference type="Proteomes" id="UP000198281"/>
    </source>
</evidence>
<accession>A0A239GMV8</accession>
<protein>
    <submittedName>
        <fullName evidence="2">Putative porin</fullName>
    </submittedName>
</protein>
<feature type="chain" id="PRO_5012986449" evidence="1">
    <location>
        <begin position="47"/>
        <end position="628"/>
    </location>
</feature>
<name>A0A239GMV8_9SPHN</name>
<dbReference type="AlphaFoldDB" id="A0A239GMV8"/>
<gene>
    <name evidence="2" type="ORF">SAMN06295912_112111</name>
</gene>
<reference evidence="3" key="1">
    <citation type="submission" date="2017-06" db="EMBL/GenBank/DDBJ databases">
        <authorList>
            <person name="Varghese N."/>
            <person name="Submissions S."/>
        </authorList>
    </citation>
    <scope>NUCLEOTIDE SEQUENCE [LARGE SCALE GENOMIC DNA]</scope>
    <source>
        <strain evidence="3">LNB2</strain>
    </source>
</reference>
<keyword evidence="3" id="KW-1185">Reference proteome</keyword>
<organism evidence="2 3">
    <name type="scientific">Edaphosphingomonas laterariae</name>
    <dbReference type="NCBI Taxonomy" id="861865"/>
    <lineage>
        <taxon>Bacteria</taxon>
        <taxon>Pseudomonadati</taxon>
        <taxon>Pseudomonadota</taxon>
        <taxon>Alphaproteobacteria</taxon>
        <taxon>Sphingomonadales</taxon>
        <taxon>Rhizorhabdaceae</taxon>
        <taxon>Edaphosphingomonas</taxon>
    </lineage>
</organism>
<proteinExistence type="predicted"/>
<dbReference type="SUPFAM" id="SSF56925">
    <property type="entry name" value="OMPA-like"/>
    <property type="match status" value="1"/>
</dbReference>
<dbReference type="InterPro" id="IPR032638">
    <property type="entry name" value="Porin_5"/>
</dbReference>
<dbReference type="EMBL" id="FZOS01000012">
    <property type="protein sequence ID" value="SNS69404.1"/>
    <property type="molecule type" value="Genomic_DNA"/>
</dbReference>
<sequence length="628" mass="68949">MSAQHPATTLPKGNIMTSLPKSTYRLRAALMACAAGVSLLASPAFAQEEGTTVDPRLLVEQLVAEGILTREQADRMIARSTVPVRQAEAPARPPLPQAGVAADGTQTVTYVSPVVREQIAQQVRAELGTQAQAEGWSRPGETPEWTRRIQLYGDVRLRGEARRYDDGNADIFADYGAINAGPGQNINDQTPGYIPPPFLNSLEDRQRFRVRARLGVRAQIDDWISADIRLATGADNGPISTNQTLGQDGTGKYQIWLDRASLRLTPMEGAAIDFGRFANPFWTSDLIYDWDMNFDGIAGSVTAPVSDRFSVFGSAGAFPVFNTDLNFGSRNAPTAPETGEDTYPGIRGPYESQDRYLFAAQAGFDFKPSDRINVRLAGAYFHYDNVQGKVSAPCYYYEVTCSTDATRPAFQQFGNTMFPIRNIIPDPLNIPQSPENQYFGLASNFRTLNIRGAVDYRASDRFALRLEGDFVKNLAFDRELLRGTYTEADGWSGRAVNNLGPAIRVPDPLNPGQTKLQDGAFEGGDTGWSARLTVGSVLNLNWYGDWVAQTGDWNAFIGYRRLESDAVIDAFADSDMHIGGTNNRGWTIGGNYAIGRNTIFGARWLSAEEVAGAPFSVDRLFVDIMTRF</sequence>
<dbReference type="Proteomes" id="UP000198281">
    <property type="component" value="Unassembled WGS sequence"/>
</dbReference>